<evidence type="ECO:0000256" key="4">
    <source>
        <dbReference type="ARBA" id="ARBA00022490"/>
    </source>
</evidence>
<reference evidence="12" key="2">
    <citation type="submission" date="2020-10" db="UniProtKB">
        <authorList>
            <consortium name="WormBaseParasite"/>
        </authorList>
    </citation>
    <scope>IDENTIFICATION</scope>
</reference>
<evidence type="ECO:0000256" key="6">
    <source>
        <dbReference type="ARBA" id="ARBA00032741"/>
    </source>
</evidence>
<organism evidence="11 12">
    <name type="scientific">Panagrellus redivivus</name>
    <name type="common">Microworm</name>
    <dbReference type="NCBI Taxonomy" id="6233"/>
    <lineage>
        <taxon>Eukaryota</taxon>
        <taxon>Metazoa</taxon>
        <taxon>Ecdysozoa</taxon>
        <taxon>Nematoda</taxon>
        <taxon>Chromadorea</taxon>
        <taxon>Rhabditida</taxon>
        <taxon>Tylenchina</taxon>
        <taxon>Panagrolaimomorpha</taxon>
        <taxon>Panagrolaimoidea</taxon>
        <taxon>Panagrolaimidae</taxon>
        <taxon>Panagrellus</taxon>
    </lineage>
</organism>
<dbReference type="GO" id="GO:0005634">
    <property type="term" value="C:nucleus"/>
    <property type="evidence" value="ECO:0007669"/>
    <property type="project" value="UniProtKB-SubCell"/>
</dbReference>
<dbReference type="InterPro" id="IPR045334">
    <property type="entry name" value="INTS3"/>
</dbReference>
<dbReference type="InterPro" id="IPR056518">
    <property type="entry name" value="HEAT_Ints3_C"/>
</dbReference>
<dbReference type="PANTHER" id="PTHR13587:SF7">
    <property type="entry name" value="INTEGRATOR COMPLEX SUBUNIT 3"/>
    <property type="match status" value="1"/>
</dbReference>
<evidence type="ECO:0000256" key="2">
    <source>
        <dbReference type="ARBA" id="ARBA00004496"/>
    </source>
</evidence>
<comment type="similarity">
    <text evidence="3">Belongs to the Integrator subunit 3 family.</text>
</comment>
<feature type="region of interest" description="Disordered" evidence="8">
    <location>
        <begin position="1"/>
        <end position="21"/>
    </location>
</feature>
<feature type="region of interest" description="Disordered" evidence="8">
    <location>
        <begin position="1039"/>
        <end position="1076"/>
    </location>
</feature>
<dbReference type="Proteomes" id="UP000492821">
    <property type="component" value="Unassembled WGS sequence"/>
</dbReference>
<evidence type="ECO:0000256" key="8">
    <source>
        <dbReference type="SAM" id="MobiDB-lite"/>
    </source>
</evidence>
<dbReference type="PANTHER" id="PTHR13587">
    <property type="entry name" value="INTEGRATOR COMPLEX SUBUNIT 3"/>
    <property type="match status" value="1"/>
</dbReference>
<evidence type="ECO:0000256" key="1">
    <source>
        <dbReference type="ARBA" id="ARBA00004123"/>
    </source>
</evidence>
<name>A0A7E4ZQ12_PANRE</name>
<comment type="subcellular location">
    <subcellularLocation>
        <location evidence="2">Cytoplasm</location>
    </subcellularLocation>
    <subcellularLocation>
        <location evidence="1">Nucleus</location>
    </subcellularLocation>
</comment>
<evidence type="ECO:0000256" key="5">
    <source>
        <dbReference type="ARBA" id="ARBA00023242"/>
    </source>
</evidence>
<comment type="function">
    <text evidence="7">Component of the integrator complex, a multiprotein complex that terminates RNA polymerase II (Pol II) transcription in the promoter-proximal region of genes. The integrator complex provides a quality checkpoint during transcription elongation by driving premature transcription termination of transcripts that are unfavorably configured for transcriptional elongation: the complex terminates transcription by (1) catalyzing dephosphorylation of the C-terminal domain (CTD) of Pol II subunit Polr2A/Rbp1 and Spt5, and (2) degrading the exiting nascent RNA transcript via endonuclease activity. The integrator complex is also involved in the 3'-end processing of the U7 snRNA, and also the spliceosomal snRNAs U1, U2, U4 and U5.</text>
</comment>
<dbReference type="Pfam" id="PF10189">
    <property type="entry name" value="Ints3_N"/>
    <property type="match status" value="1"/>
</dbReference>
<evidence type="ECO:0000256" key="7">
    <source>
        <dbReference type="ARBA" id="ARBA00054331"/>
    </source>
</evidence>
<dbReference type="InterPro" id="IPR019333">
    <property type="entry name" value="INTS3_N"/>
</dbReference>
<feature type="domain" description="Integrator complex subunit 3 N-terminal" evidence="9">
    <location>
        <begin position="60"/>
        <end position="477"/>
    </location>
</feature>
<evidence type="ECO:0000256" key="3">
    <source>
        <dbReference type="ARBA" id="ARBA00006130"/>
    </source>
</evidence>
<keyword evidence="4" id="KW-0963">Cytoplasm</keyword>
<evidence type="ECO:0000259" key="10">
    <source>
        <dbReference type="Pfam" id="PF24566"/>
    </source>
</evidence>
<keyword evidence="5" id="KW-0539">Nucleus</keyword>
<evidence type="ECO:0000313" key="12">
    <source>
        <dbReference type="WBParaSite" id="Pan_g10576.t1"/>
    </source>
</evidence>
<proteinExistence type="inferred from homology"/>
<keyword evidence="11" id="KW-1185">Reference proteome</keyword>
<feature type="domain" description="Ints3-like C-terminal" evidence="10">
    <location>
        <begin position="644"/>
        <end position="992"/>
    </location>
</feature>
<reference evidence="11" key="1">
    <citation type="journal article" date="2013" name="Genetics">
        <title>The draft genome and transcriptome of Panagrellus redivivus are shaped by the harsh demands of a free-living lifestyle.</title>
        <authorList>
            <person name="Srinivasan J."/>
            <person name="Dillman A.R."/>
            <person name="Macchietto M.G."/>
            <person name="Heikkinen L."/>
            <person name="Lakso M."/>
            <person name="Fracchia K.M."/>
            <person name="Antoshechkin I."/>
            <person name="Mortazavi A."/>
            <person name="Wong G."/>
            <person name="Sternberg P.W."/>
        </authorList>
    </citation>
    <scope>NUCLEOTIDE SEQUENCE [LARGE SCALE GENOMIC DNA]</scope>
    <source>
        <strain evidence="11">MT8872</strain>
    </source>
</reference>
<dbReference type="GO" id="GO:0005737">
    <property type="term" value="C:cytoplasm"/>
    <property type="evidence" value="ECO:0007669"/>
    <property type="project" value="UniProtKB-SubCell"/>
</dbReference>
<sequence>MRLQTLQGKPHTRYQPAGEHEQKMEKNVLILEDVISKYTEADALAKVISMASSSNEGCDIVASGSVFGALTSQDKDTYMRFSKFIQQTWTTNAQLALTPMNYIVIELFWDLTDVVLDNFMRLLSDMLRWRILKVEVIVLNTFKAFIDIGPFPRRYNPLSQLLRIVRTNADFLLGNVKDGAFLVSMLSTICTIYLSEIKQCPPDRAGDAKRLLIQALENIYAAYFGPHQSVWGRNVIMTLTLLSRIPEISSLWKQLVTAPQNISPHCFGVADLLRRPPAQWIEPSMFPFSLTKKVEWFIHTPPEMCRRQLQFFSRELTSSSPDGILRFITIRFFLNPHNENPITSELRALHIASLIEYCKGPNSFNFVELQLAKIALIFDWLGFEAAPPNAPLPSPSVTSWRVFSHFVLTNPQIGNSIYEFLILFVQCLYPPLTPVFVRSVTRTFTTIDKTRLNYNLPPISSILDCTKVDKPLRELFKETFPDLAPFFAQRGPLNGLAPIPPVPTVSTISVAQVLDQPPPPVKKEPEPGPSNSTEKADGPAVVSPNTEKRRKKRRAAKAAAAAAAAAAATSVSASTVHESTSEIVDPGGAGWDASLDGTVEQHLGALPDEVKDDLLRLETAINEEKFDSTFEIVDSLFSSIFKNKFKQDVIDDDDVPVNKEAIADCILVIFKKFLMAKEFLTVDEADENTDMRMVFTHPFYLILRQLYVHDECSLVFSFFELMYVKCPPIGYLLLFYVVASKIQAEVGLAQDDYIAAYREFAKGNDKDVGTELADDMESCAQDDPALYRYLIPLIFEHFPKYATGCEAVIKTLCTYCTPQLILDIASHNVRENFNLFKKETFTSIMTASLEWEDFEQVFFWHLVKAEGVPFDWISAGFPKIDYVKNNEAAFQAMIMIRTYAEPSMVLVRQLISRKAGDLFTLNAAKIIINDDSDCSKFAANVNTLMRKAFDADDYVEEAHTKKKSRSAAPKKTVPLHTILSHLDMLRQYCLAKPSGQTEKLFKEFTDVFAEMKTTPQAADTCREFAELFSAVELLSGSSAGRNLRKHRSRGGYDLDDSPKTVPNKRRRIKSSSSEED</sequence>
<evidence type="ECO:0000313" key="11">
    <source>
        <dbReference type="Proteomes" id="UP000492821"/>
    </source>
</evidence>
<evidence type="ECO:0000259" key="9">
    <source>
        <dbReference type="Pfam" id="PF10189"/>
    </source>
</evidence>
<dbReference type="AlphaFoldDB" id="A0A7E4ZQ12"/>
<protein>
    <recommendedName>
        <fullName evidence="6">SOSS complex subunit A homolog</fullName>
    </recommendedName>
</protein>
<feature type="region of interest" description="Disordered" evidence="8">
    <location>
        <begin position="515"/>
        <end position="556"/>
    </location>
</feature>
<accession>A0A7E4ZQ12</accession>
<dbReference type="WBParaSite" id="Pan_g10576.t1">
    <property type="protein sequence ID" value="Pan_g10576.t1"/>
    <property type="gene ID" value="Pan_g10576"/>
</dbReference>
<dbReference type="Pfam" id="PF24566">
    <property type="entry name" value="HEAT_Ints3_C"/>
    <property type="match status" value="1"/>
</dbReference>